<dbReference type="EMBL" id="LACB01000100">
    <property type="protein sequence ID" value="KAJ9488939.1"/>
    <property type="molecule type" value="Genomic_DNA"/>
</dbReference>
<keyword evidence="8" id="KW-1185">Reference proteome</keyword>
<proteinExistence type="predicted"/>
<evidence type="ECO:0000256" key="2">
    <source>
        <dbReference type="ARBA" id="ARBA00022692"/>
    </source>
</evidence>
<sequence>MKPYRSIGEYISLRILRQSPRSFPHKATIALVAFGLSGAAHALIDWQRNTPDWHLNIYWFLLTFLGCMGESLFVKTVRQLARRARREHDLRTLEESWLGRFIGYVWVCIFFCWTVPMWRFPEIHRQSLAFQSTRKLLSNMQVVQQ</sequence>
<accession>A0AAI9XA03</accession>
<keyword evidence="4 5" id="KW-0472">Membrane</keyword>
<comment type="caution">
    <text evidence="7">The sequence shown here is derived from an EMBL/GenBank/DDBJ whole genome shotgun (WGS) entry which is preliminary data.</text>
</comment>
<keyword evidence="2 5" id="KW-0812">Transmembrane</keyword>
<evidence type="ECO:0000256" key="5">
    <source>
        <dbReference type="SAM" id="Phobius"/>
    </source>
</evidence>
<evidence type="ECO:0000259" key="6">
    <source>
        <dbReference type="Pfam" id="PF13813"/>
    </source>
</evidence>
<gene>
    <name evidence="7" type="ORF">VN97_g4359</name>
</gene>
<reference evidence="7" key="1">
    <citation type="submission" date="2015-06" db="EMBL/GenBank/DDBJ databases">
        <authorList>
            <person name="Nguyen H."/>
        </authorList>
    </citation>
    <scope>NUCLEOTIDE SEQUENCE</scope>
    <source>
        <strain evidence="7">DAOM 180753</strain>
    </source>
</reference>
<evidence type="ECO:0000256" key="1">
    <source>
        <dbReference type="ARBA" id="ARBA00004141"/>
    </source>
</evidence>
<evidence type="ECO:0000313" key="8">
    <source>
        <dbReference type="Proteomes" id="UP001227192"/>
    </source>
</evidence>
<feature type="transmembrane region" description="Helical" evidence="5">
    <location>
        <begin position="58"/>
        <end position="77"/>
    </location>
</feature>
<feature type="transmembrane region" description="Helical" evidence="5">
    <location>
        <begin position="97"/>
        <end position="118"/>
    </location>
</feature>
<dbReference type="InterPro" id="IPR032805">
    <property type="entry name" value="Wax_synthase_dom"/>
</dbReference>
<reference evidence="7" key="2">
    <citation type="journal article" date="2016" name="Fungal Biol.">
        <title>Ochratoxin A production by Penicillium thymicola.</title>
        <authorList>
            <person name="Nguyen H.D.T."/>
            <person name="McMullin D.R."/>
            <person name="Ponomareva E."/>
            <person name="Riley R."/>
            <person name="Pomraning K.R."/>
            <person name="Baker S.E."/>
            <person name="Seifert K.A."/>
        </authorList>
    </citation>
    <scope>NUCLEOTIDE SEQUENCE</scope>
    <source>
        <strain evidence="7">DAOM 180753</strain>
    </source>
</reference>
<dbReference type="Proteomes" id="UP001227192">
    <property type="component" value="Unassembled WGS sequence"/>
</dbReference>
<comment type="subcellular location">
    <subcellularLocation>
        <location evidence="1">Membrane</location>
        <topology evidence="1">Multi-pass membrane protein</topology>
    </subcellularLocation>
</comment>
<organism evidence="7 8">
    <name type="scientific">Penicillium thymicola</name>
    <dbReference type="NCBI Taxonomy" id="293382"/>
    <lineage>
        <taxon>Eukaryota</taxon>
        <taxon>Fungi</taxon>
        <taxon>Dikarya</taxon>
        <taxon>Ascomycota</taxon>
        <taxon>Pezizomycotina</taxon>
        <taxon>Eurotiomycetes</taxon>
        <taxon>Eurotiomycetidae</taxon>
        <taxon>Eurotiales</taxon>
        <taxon>Aspergillaceae</taxon>
        <taxon>Penicillium</taxon>
    </lineage>
</organism>
<feature type="domain" description="Wax synthase" evidence="6">
    <location>
        <begin position="3"/>
        <end position="62"/>
    </location>
</feature>
<name>A0AAI9XA03_PENTH</name>
<evidence type="ECO:0000256" key="3">
    <source>
        <dbReference type="ARBA" id="ARBA00022989"/>
    </source>
</evidence>
<dbReference type="Pfam" id="PF13813">
    <property type="entry name" value="MBOAT_2"/>
    <property type="match status" value="1"/>
</dbReference>
<dbReference type="AlphaFoldDB" id="A0AAI9XA03"/>
<dbReference type="GO" id="GO:0016020">
    <property type="term" value="C:membrane"/>
    <property type="evidence" value="ECO:0007669"/>
    <property type="project" value="UniProtKB-SubCell"/>
</dbReference>
<keyword evidence="3 5" id="KW-1133">Transmembrane helix</keyword>
<evidence type="ECO:0000313" key="7">
    <source>
        <dbReference type="EMBL" id="KAJ9488939.1"/>
    </source>
</evidence>
<protein>
    <recommendedName>
        <fullName evidence="6">Wax synthase domain-containing protein</fullName>
    </recommendedName>
</protein>
<evidence type="ECO:0000256" key="4">
    <source>
        <dbReference type="ARBA" id="ARBA00023136"/>
    </source>
</evidence>